<feature type="non-terminal residue" evidence="1">
    <location>
        <position position="1"/>
    </location>
</feature>
<dbReference type="AlphaFoldDB" id="X0XTI9"/>
<reference evidence="1" key="1">
    <citation type="journal article" date="2014" name="Front. Microbiol.">
        <title>High frequency of phylogenetically diverse reductive dehalogenase-homologous genes in deep subseafloor sedimentary metagenomes.</title>
        <authorList>
            <person name="Kawai M."/>
            <person name="Futagami T."/>
            <person name="Toyoda A."/>
            <person name="Takaki Y."/>
            <person name="Nishi S."/>
            <person name="Hori S."/>
            <person name="Arai W."/>
            <person name="Tsubouchi T."/>
            <person name="Morono Y."/>
            <person name="Uchiyama I."/>
            <person name="Ito T."/>
            <person name="Fujiyama A."/>
            <person name="Inagaki F."/>
            <person name="Takami H."/>
        </authorList>
    </citation>
    <scope>NUCLEOTIDE SEQUENCE</scope>
    <source>
        <strain evidence="1">Expedition CK06-06</strain>
    </source>
</reference>
<proteinExistence type="predicted"/>
<organism evidence="1">
    <name type="scientific">marine sediment metagenome</name>
    <dbReference type="NCBI Taxonomy" id="412755"/>
    <lineage>
        <taxon>unclassified sequences</taxon>
        <taxon>metagenomes</taxon>
        <taxon>ecological metagenomes</taxon>
    </lineage>
</organism>
<sequence>EFKLQIRDCIELYNFYEENVAYARYPNTTPTEKLRCNRALGLGLINPEGYLFTLKGKRVLNNFKKKLKLYMEGVPWDDYLLKHEKQCFALQAIIGSIKDTSWTKIAIPGEISFLKIRKGAATITVKTFYATNEEMIIAGKLIQKSGHSVSMKITPTDDVATDLDIKIKNTLEEWDETWIEVRPHTFCWDILKERELVWLTD</sequence>
<protein>
    <submittedName>
        <fullName evidence="1">Uncharacterized protein</fullName>
    </submittedName>
</protein>
<gene>
    <name evidence="1" type="ORF">S01H1_81969</name>
</gene>
<evidence type="ECO:0000313" key="1">
    <source>
        <dbReference type="EMBL" id="GAG46524.1"/>
    </source>
</evidence>
<dbReference type="EMBL" id="BARS01055523">
    <property type="protein sequence ID" value="GAG46524.1"/>
    <property type="molecule type" value="Genomic_DNA"/>
</dbReference>
<comment type="caution">
    <text evidence="1">The sequence shown here is derived from an EMBL/GenBank/DDBJ whole genome shotgun (WGS) entry which is preliminary data.</text>
</comment>
<accession>X0XTI9</accession>
<feature type="non-terminal residue" evidence="1">
    <location>
        <position position="201"/>
    </location>
</feature>
<name>X0XTI9_9ZZZZ</name>